<organism evidence="1 2">
    <name type="scientific">Undibacterium pigrum</name>
    <dbReference type="NCBI Taxonomy" id="401470"/>
    <lineage>
        <taxon>Bacteria</taxon>
        <taxon>Pseudomonadati</taxon>
        <taxon>Pseudomonadota</taxon>
        <taxon>Betaproteobacteria</taxon>
        <taxon>Burkholderiales</taxon>
        <taxon>Oxalobacteraceae</taxon>
        <taxon>Undibacterium</taxon>
    </lineage>
</organism>
<protein>
    <submittedName>
        <fullName evidence="1">Uncharacterized protein DUF3829</fullName>
    </submittedName>
</protein>
<sequence length="356" mass="39138">MAHLSSPIFTKARMNFPSASLKKTSKPVVSSVLACISLSLLMSACSKKNEDAAVTTPAPAAASQAAPANVPAKPVESATSKLQDYIACYNKLDGDAHRSIARYQSWVKDMDKGPSGKEMVVYGLYKIDVDDIAKCKASFGKAAQGKLDIAATAYIDSLSELGALVSEAEVYYSRDNYKDDAFAKGKKMHAPLADAMKRFEEKSNVFSNEIEVENDKALDAEMQQLEKNEGRQLPYLQMALMSKAKHLVRLIGEESFDATAAGKLLADYESLTDEAIAYAKKNSESAPRSWSSFEHATEDYRKAAKERVRRIRDKVAYSEGEKMMLKPGSAWMVEGSQEKVTKAYNAMIEASNQMNR</sequence>
<name>A0A318IP26_9BURK</name>
<dbReference type="Pfam" id="PF12889">
    <property type="entry name" value="DUF3829"/>
    <property type="match status" value="1"/>
</dbReference>
<dbReference type="OrthoDB" id="8004422at2"/>
<accession>A0A318IP26</accession>
<comment type="caution">
    <text evidence="1">The sequence shown here is derived from an EMBL/GenBank/DDBJ whole genome shotgun (WGS) entry which is preliminary data.</text>
</comment>
<dbReference type="AlphaFoldDB" id="A0A318IP26"/>
<gene>
    <name evidence="1" type="ORF">DFR42_11556</name>
</gene>
<keyword evidence="2" id="KW-1185">Reference proteome</keyword>
<evidence type="ECO:0000313" key="2">
    <source>
        <dbReference type="Proteomes" id="UP000247792"/>
    </source>
</evidence>
<dbReference type="EMBL" id="QJKB01000015">
    <property type="protein sequence ID" value="PXX37806.1"/>
    <property type="molecule type" value="Genomic_DNA"/>
</dbReference>
<evidence type="ECO:0000313" key="1">
    <source>
        <dbReference type="EMBL" id="PXX37806.1"/>
    </source>
</evidence>
<proteinExistence type="predicted"/>
<dbReference type="InterPro" id="IPR024291">
    <property type="entry name" value="DUF3829"/>
</dbReference>
<reference evidence="1 2" key="1">
    <citation type="submission" date="2018-05" db="EMBL/GenBank/DDBJ databases">
        <title>Genomic Encyclopedia of Type Strains, Phase IV (KMG-IV): sequencing the most valuable type-strain genomes for metagenomic binning, comparative biology and taxonomic classification.</title>
        <authorList>
            <person name="Goeker M."/>
        </authorList>
    </citation>
    <scope>NUCLEOTIDE SEQUENCE [LARGE SCALE GENOMIC DNA]</scope>
    <source>
        <strain evidence="1 2">DSM 19792</strain>
    </source>
</reference>
<dbReference type="Proteomes" id="UP000247792">
    <property type="component" value="Unassembled WGS sequence"/>
</dbReference>